<feature type="transmembrane region" description="Helical" evidence="1">
    <location>
        <begin position="204"/>
        <end position="223"/>
    </location>
</feature>
<dbReference type="PANTHER" id="PTHR30373:SF2">
    <property type="entry name" value="UPF0603 PROTEIN YGCG"/>
    <property type="match status" value="1"/>
</dbReference>
<keyword evidence="1" id="KW-0812">Transmembrane</keyword>
<evidence type="ECO:0000313" key="3">
    <source>
        <dbReference type="EMBL" id="EGG42708.1"/>
    </source>
</evidence>
<dbReference type="AlphaFoldDB" id="F3KIV1"/>
<keyword evidence="1" id="KW-0472">Membrane</keyword>
<dbReference type="PANTHER" id="PTHR30373">
    <property type="entry name" value="UPF0603 PROTEIN YGCG"/>
    <property type="match status" value="1"/>
</dbReference>
<accession>F3KIV1</accession>
<name>F3KIV1_9ARCH</name>
<keyword evidence="1" id="KW-1133">Transmembrane helix</keyword>
<dbReference type="Gene3D" id="3.10.310.50">
    <property type="match status" value="1"/>
</dbReference>
<gene>
    <name evidence="3" type="ORF">Nlim_0421</name>
</gene>
<evidence type="ECO:0000259" key="2">
    <source>
        <dbReference type="Pfam" id="PF04536"/>
    </source>
</evidence>
<proteinExistence type="predicted"/>
<reference evidence="3" key="1">
    <citation type="journal article" date="2011" name="PLoS ONE">
        <title>Genome of a low-salinity ammonia-oxidizing archaeon determined by single-cell and metagenomic analysis.</title>
        <authorList>
            <person name="Blainey P.C."/>
            <person name="Mosier A.C."/>
            <person name="Potanina A."/>
            <person name="Francis C.A."/>
            <person name="Quake S.R."/>
        </authorList>
    </citation>
    <scope>NUCLEOTIDE SEQUENCE [LARGE SCALE GENOMIC DNA]</scope>
    <source>
        <strain evidence="3">SFB1</strain>
    </source>
</reference>
<feature type="domain" description="TPM" evidence="2">
    <location>
        <begin position="29"/>
        <end position="156"/>
    </location>
</feature>
<evidence type="ECO:0000256" key="1">
    <source>
        <dbReference type="SAM" id="Phobius"/>
    </source>
</evidence>
<organism evidence="3">
    <name type="scientific">Candidatus Nitrosarchaeum limnium SFB1</name>
    <dbReference type="NCBI Taxonomy" id="886738"/>
    <lineage>
        <taxon>Archaea</taxon>
        <taxon>Nitrososphaerota</taxon>
        <taxon>Nitrososphaeria</taxon>
        <taxon>Nitrosopumilales</taxon>
        <taxon>Nitrosopumilaceae</taxon>
        <taxon>Nitrosarchaeum</taxon>
    </lineage>
</organism>
<dbReference type="Proteomes" id="UP000004348">
    <property type="component" value="Chromosome"/>
</dbReference>
<protein>
    <recommendedName>
        <fullName evidence="2">TPM domain-containing protein</fullName>
    </recommendedName>
</protein>
<dbReference type="Pfam" id="PF04536">
    <property type="entry name" value="TPM_phosphatase"/>
    <property type="match status" value="1"/>
</dbReference>
<comment type="caution">
    <text evidence="3">The sequence shown here is derived from an EMBL/GenBank/DDBJ whole genome shotgun (WGS) entry which is preliminary data.</text>
</comment>
<dbReference type="InterPro" id="IPR007621">
    <property type="entry name" value="TPM_dom"/>
</dbReference>
<sequence length="264" mass="28072">MVFLVFLIAVSLVSEGCSQNAKGSRPAYVYDNANVISSEYESLLDNYLRKVDDATSVEIVIWTTSSFYGHGIKKDNQEIHDRDLLAHYIFNDVSLNGIKGIGKDGKDNGILILLSKERDSSGGSMRLEIGRGLEGDITDGTAGAILDAYLVPAMQSYQATKDVIVFDQAFLNTVIVLSEKAGYSNNDPNYIASEPLSNQNESELNNLISILPFLIMIIFVFIISRKRKRRGFYGGFIGGGFGGGGGGGGFGGGGGGSGGGGAGR</sequence>
<dbReference type="STRING" id="886738.Nlim_0421"/>
<dbReference type="EMBL" id="AEGP01000025">
    <property type="protein sequence ID" value="EGG42708.1"/>
    <property type="molecule type" value="Genomic_DNA"/>
</dbReference>
<dbReference type="HOGENOM" id="CLU_965061_0_0_2"/>